<dbReference type="Pfam" id="PF22745">
    <property type="entry name" value="Nlig-Ia"/>
    <property type="match status" value="1"/>
</dbReference>
<dbReference type="GO" id="GO:0006260">
    <property type="term" value="P:DNA replication"/>
    <property type="evidence" value="ECO:0007669"/>
    <property type="project" value="UniProtKB-KW"/>
</dbReference>
<feature type="binding site" evidence="14">
    <location>
        <position position="316"/>
    </location>
    <ligand>
        <name>NAD(+)</name>
        <dbReference type="ChEBI" id="CHEBI:57540"/>
    </ligand>
</feature>
<evidence type="ECO:0000256" key="15">
    <source>
        <dbReference type="RuleBase" id="RU000618"/>
    </source>
</evidence>
<dbReference type="FunFam" id="2.40.50.140:FF:000012">
    <property type="entry name" value="DNA ligase"/>
    <property type="match status" value="1"/>
</dbReference>
<feature type="binding site" evidence="14">
    <location>
        <position position="433"/>
    </location>
    <ligand>
        <name>Zn(2+)</name>
        <dbReference type="ChEBI" id="CHEBI:29105"/>
    </ligand>
</feature>
<dbReference type="PANTHER" id="PTHR23389:SF9">
    <property type="entry name" value="DNA LIGASE"/>
    <property type="match status" value="1"/>
</dbReference>
<dbReference type="CDD" id="cd17748">
    <property type="entry name" value="BRCT_DNA_ligase_like"/>
    <property type="match status" value="1"/>
</dbReference>
<feature type="binding site" evidence="14">
    <location>
        <position position="115"/>
    </location>
    <ligand>
        <name>NAD(+)</name>
        <dbReference type="ChEBI" id="CHEBI:57540"/>
    </ligand>
</feature>
<gene>
    <name evidence="14 17" type="primary">ligA</name>
    <name evidence="17" type="ORF">QJ522_04590</name>
</gene>
<dbReference type="EMBL" id="JASCXX010000004">
    <property type="protein sequence ID" value="MDI6448312.1"/>
    <property type="molecule type" value="Genomic_DNA"/>
</dbReference>
<keyword evidence="11 14" id="KW-0234">DNA repair</keyword>
<dbReference type="SUPFAM" id="SSF50249">
    <property type="entry name" value="Nucleic acid-binding proteins"/>
    <property type="match status" value="1"/>
</dbReference>
<accession>A0AAW6TRK1</accession>
<evidence type="ECO:0000256" key="10">
    <source>
        <dbReference type="ARBA" id="ARBA00023027"/>
    </source>
</evidence>
<dbReference type="GO" id="GO:0005829">
    <property type="term" value="C:cytosol"/>
    <property type="evidence" value="ECO:0007669"/>
    <property type="project" value="TreeGrafter"/>
</dbReference>
<proteinExistence type="inferred from homology"/>
<dbReference type="Gene3D" id="6.20.10.30">
    <property type="match status" value="1"/>
</dbReference>
<keyword evidence="5 14" id="KW-0235">DNA replication</keyword>
<feature type="binding site" evidence="14">
    <location>
        <position position="176"/>
    </location>
    <ligand>
        <name>NAD(+)</name>
        <dbReference type="ChEBI" id="CHEBI:57540"/>
    </ligand>
</feature>
<evidence type="ECO:0000259" key="16">
    <source>
        <dbReference type="PROSITE" id="PS50172"/>
    </source>
</evidence>
<dbReference type="PANTHER" id="PTHR23389">
    <property type="entry name" value="CHROMOSOME TRANSMISSION FIDELITY FACTOR 18"/>
    <property type="match status" value="1"/>
</dbReference>
<feature type="binding site" evidence="14">
    <location>
        <begin position="35"/>
        <end position="39"/>
    </location>
    <ligand>
        <name>NAD(+)</name>
        <dbReference type="ChEBI" id="CHEBI:57540"/>
    </ligand>
</feature>
<evidence type="ECO:0000256" key="11">
    <source>
        <dbReference type="ARBA" id="ARBA00023204"/>
    </source>
</evidence>
<dbReference type="SMART" id="SM00292">
    <property type="entry name" value="BRCT"/>
    <property type="match status" value="1"/>
</dbReference>
<dbReference type="InterPro" id="IPR010994">
    <property type="entry name" value="RuvA_2-like"/>
</dbReference>
<evidence type="ECO:0000313" key="17">
    <source>
        <dbReference type="EMBL" id="MDI6448312.1"/>
    </source>
</evidence>
<comment type="function">
    <text evidence="1 14">DNA ligase that catalyzes the formation of phosphodiester linkages between 5'-phosphoryl and 3'-hydroxyl groups in double-stranded DNA using NAD as a coenzyme and as the energy source for the reaction. It is essential for DNA replication and repair of damaged DNA.</text>
</comment>
<keyword evidence="4 14" id="KW-0436">Ligase</keyword>
<feature type="binding site" evidence="14">
    <location>
        <position position="138"/>
    </location>
    <ligand>
        <name>NAD(+)</name>
        <dbReference type="ChEBI" id="CHEBI:57540"/>
    </ligand>
</feature>
<dbReference type="InterPro" id="IPR033136">
    <property type="entry name" value="DNA_ligase_CS"/>
</dbReference>
<keyword evidence="14" id="KW-0464">Manganese</keyword>
<evidence type="ECO:0000256" key="5">
    <source>
        <dbReference type="ARBA" id="ARBA00022705"/>
    </source>
</evidence>
<dbReference type="InterPro" id="IPR004149">
    <property type="entry name" value="Znf_DNAligase_C4"/>
</dbReference>
<feature type="binding site" evidence="14">
    <location>
        <position position="410"/>
    </location>
    <ligand>
        <name>Zn(2+)</name>
        <dbReference type="ChEBI" id="CHEBI:29105"/>
    </ligand>
</feature>
<evidence type="ECO:0000256" key="14">
    <source>
        <dbReference type="HAMAP-Rule" id="MF_01588"/>
    </source>
</evidence>
<dbReference type="SMART" id="SM00532">
    <property type="entry name" value="LIGANc"/>
    <property type="match status" value="1"/>
</dbReference>
<feature type="binding site" evidence="14">
    <location>
        <position position="428"/>
    </location>
    <ligand>
        <name>Zn(2+)</name>
        <dbReference type="ChEBI" id="CHEBI:29105"/>
    </ligand>
</feature>
<sequence length="684" mass="75045">MAKAGDVKQRMDRLRREIRRHDHLYYVLSNPEIDDRQYDALFAELKDLEAAHPELVTADSPTQRVSGRPLDAFSTVRHAVPMLSIDNTYSADELRAFDERVRRQLETSEYDYVVELKIDGLAVSLRYEHGRLVTGATRGDGEVGDDVTANIRTIKAIPLSLLDGDAVPAVLEVRGEVYMPTRSFVELNRIRTEAGEPPFANPRNAAAGSLKLLDARITATRNLAFFAYATGEVSQPLAGDHDHTLARLRALGLPVSPHIRRAKNIDEVIEICLAWGPKRFELDYQTDGMVVKVNRYDQRDILGATGRAPRWCIAYKFPAERAETVVESIAVQVGKSGALTPVANLAPVSLSGTTVRRASLHNFDEMRRLDVRIGDTVVIEKAGEIIPQVVEVKTERRPPGAEPFPVPRQCPVCGSDAVRRKDEVALRCSNPACPAIGREAIIYYASRGCMDIEGLGEKVVDQLLAAGLVRDVADLYKLPAEDIASLDRQGETSAENLVKAIKDSKRRDLPRLINALAIPHVGAETAVILAKHFRSMDKLLDADLDAFIESRPGRKAVTSKIPGIAKVMATAIVDDLSRPERRELIQRLKAAGVNMEMQSAAPTAQSLLAGRTFVITGSLENFTRQQAQQAIKDAGGKASSSVSKKTDFVVVGAEPGSKLDKARELGATVIDERQFMEMLSGKAN</sequence>
<comment type="catalytic activity">
    <reaction evidence="12 14 15">
        <text>NAD(+) + (deoxyribonucleotide)n-3'-hydroxyl + 5'-phospho-(deoxyribonucleotide)m = (deoxyribonucleotide)n+m + AMP + beta-nicotinamide D-nucleotide.</text>
        <dbReference type="EC" id="6.5.1.2"/>
    </reaction>
</comment>
<dbReference type="FunFam" id="1.10.287.610:FF:000002">
    <property type="entry name" value="DNA ligase"/>
    <property type="match status" value="1"/>
</dbReference>
<dbReference type="EC" id="6.5.1.2" evidence="2 14"/>
<dbReference type="PROSITE" id="PS01055">
    <property type="entry name" value="DNA_LIGASE_N1"/>
    <property type="match status" value="1"/>
</dbReference>
<dbReference type="SUPFAM" id="SSF56091">
    <property type="entry name" value="DNA ligase/mRNA capping enzyme, catalytic domain"/>
    <property type="match status" value="1"/>
</dbReference>
<keyword evidence="10 14" id="KW-0520">NAD</keyword>
<evidence type="ECO:0000256" key="9">
    <source>
        <dbReference type="ARBA" id="ARBA00022842"/>
    </source>
</evidence>
<dbReference type="GO" id="GO:0003911">
    <property type="term" value="F:DNA ligase (NAD+) activity"/>
    <property type="evidence" value="ECO:0007669"/>
    <property type="project" value="UniProtKB-UniRule"/>
</dbReference>
<dbReference type="Pfam" id="PF00533">
    <property type="entry name" value="BRCT"/>
    <property type="match status" value="1"/>
</dbReference>
<comment type="cofactor">
    <cofactor evidence="14">
        <name>Mg(2+)</name>
        <dbReference type="ChEBI" id="CHEBI:18420"/>
    </cofactor>
    <cofactor evidence="14">
        <name>Mn(2+)</name>
        <dbReference type="ChEBI" id="CHEBI:29035"/>
    </cofactor>
</comment>
<evidence type="ECO:0000256" key="7">
    <source>
        <dbReference type="ARBA" id="ARBA00022763"/>
    </source>
</evidence>
<dbReference type="InterPro" id="IPR013840">
    <property type="entry name" value="DNAligase_N"/>
</dbReference>
<comment type="caution">
    <text evidence="17">The sequence shown here is derived from an EMBL/GenBank/DDBJ whole genome shotgun (WGS) entry which is preliminary data.</text>
</comment>
<feature type="active site" description="N6-AMP-lysine intermediate" evidence="14">
    <location>
        <position position="117"/>
    </location>
</feature>
<dbReference type="SUPFAM" id="SSF52113">
    <property type="entry name" value="BRCT domain"/>
    <property type="match status" value="1"/>
</dbReference>
<name>A0AAW6TRK1_9BACT</name>
<dbReference type="GO" id="GO:0006281">
    <property type="term" value="P:DNA repair"/>
    <property type="evidence" value="ECO:0007669"/>
    <property type="project" value="UniProtKB-KW"/>
</dbReference>
<evidence type="ECO:0000256" key="4">
    <source>
        <dbReference type="ARBA" id="ARBA00022598"/>
    </source>
</evidence>
<evidence type="ECO:0000256" key="1">
    <source>
        <dbReference type="ARBA" id="ARBA00004067"/>
    </source>
</evidence>
<dbReference type="FunFam" id="1.10.150.20:FF:000007">
    <property type="entry name" value="DNA ligase"/>
    <property type="match status" value="1"/>
</dbReference>
<dbReference type="FunFam" id="3.30.470.30:FF:000001">
    <property type="entry name" value="DNA ligase"/>
    <property type="match status" value="1"/>
</dbReference>
<organism evidence="17 18">
    <name type="scientific">Anaerobaca lacustris</name>
    <dbReference type="NCBI Taxonomy" id="3044600"/>
    <lineage>
        <taxon>Bacteria</taxon>
        <taxon>Pseudomonadati</taxon>
        <taxon>Planctomycetota</taxon>
        <taxon>Phycisphaerae</taxon>
        <taxon>Sedimentisphaerales</taxon>
        <taxon>Anaerobacaceae</taxon>
        <taxon>Anaerobaca</taxon>
    </lineage>
</organism>
<dbReference type="Gene3D" id="3.30.470.30">
    <property type="entry name" value="DNA ligase/mRNA capping enzyme"/>
    <property type="match status" value="1"/>
</dbReference>
<dbReference type="PROSITE" id="PS01056">
    <property type="entry name" value="DNA_LIGASE_N2"/>
    <property type="match status" value="1"/>
</dbReference>
<dbReference type="GO" id="GO:0046872">
    <property type="term" value="F:metal ion binding"/>
    <property type="evidence" value="ECO:0007669"/>
    <property type="project" value="UniProtKB-KW"/>
</dbReference>
<dbReference type="Gene3D" id="3.40.50.10190">
    <property type="entry name" value="BRCT domain"/>
    <property type="match status" value="1"/>
</dbReference>
<dbReference type="Pfam" id="PF03120">
    <property type="entry name" value="OB_DNA_ligase"/>
    <property type="match status" value="1"/>
</dbReference>
<evidence type="ECO:0000313" key="18">
    <source>
        <dbReference type="Proteomes" id="UP001431776"/>
    </source>
</evidence>
<evidence type="ECO:0000256" key="12">
    <source>
        <dbReference type="ARBA" id="ARBA00034005"/>
    </source>
</evidence>
<evidence type="ECO:0000256" key="3">
    <source>
        <dbReference type="ARBA" id="ARBA00013308"/>
    </source>
</evidence>
<feature type="binding site" evidence="14">
    <location>
        <position position="292"/>
    </location>
    <ligand>
        <name>NAD(+)</name>
        <dbReference type="ChEBI" id="CHEBI:57540"/>
    </ligand>
</feature>
<dbReference type="HAMAP" id="MF_01588">
    <property type="entry name" value="DNA_ligase_A"/>
    <property type="match status" value="1"/>
</dbReference>
<dbReference type="Gene3D" id="1.10.287.610">
    <property type="entry name" value="Helix hairpin bin"/>
    <property type="match status" value="1"/>
</dbReference>
<dbReference type="Pfam" id="PF12826">
    <property type="entry name" value="HHH_2"/>
    <property type="match status" value="1"/>
</dbReference>
<evidence type="ECO:0000256" key="2">
    <source>
        <dbReference type="ARBA" id="ARBA00012722"/>
    </source>
</evidence>
<dbReference type="NCBIfam" id="NF005932">
    <property type="entry name" value="PRK07956.1"/>
    <property type="match status" value="1"/>
</dbReference>
<dbReference type="Pfam" id="PF01653">
    <property type="entry name" value="DNA_ligase_aden"/>
    <property type="match status" value="1"/>
</dbReference>
<dbReference type="InterPro" id="IPR036420">
    <property type="entry name" value="BRCT_dom_sf"/>
</dbReference>
<keyword evidence="7 14" id="KW-0227">DNA damage</keyword>
<keyword evidence="9 14" id="KW-0460">Magnesium</keyword>
<dbReference type="PIRSF" id="PIRSF001604">
    <property type="entry name" value="LigA"/>
    <property type="match status" value="1"/>
</dbReference>
<keyword evidence="8 14" id="KW-0862">Zinc</keyword>
<dbReference type="InterPro" id="IPR004150">
    <property type="entry name" value="NAD_DNA_ligase_OB"/>
</dbReference>
<feature type="domain" description="BRCT" evidence="16">
    <location>
        <begin position="603"/>
        <end position="684"/>
    </location>
</feature>
<dbReference type="Gene3D" id="1.10.150.20">
    <property type="entry name" value="5' to 3' exonuclease, C-terminal subdomain"/>
    <property type="match status" value="2"/>
</dbReference>
<reference evidence="17" key="1">
    <citation type="submission" date="2023-05" db="EMBL/GenBank/DDBJ databases">
        <title>Anaerotaeda fermentans gen. nov., sp. nov., a novel anaerobic planctomycete of the new family within the order Sedimentisphaerales isolated from Taman Peninsula, Russia.</title>
        <authorList>
            <person name="Khomyakova M.A."/>
            <person name="Merkel A.Y."/>
            <person name="Slobodkin A.I."/>
        </authorList>
    </citation>
    <scope>NUCLEOTIDE SEQUENCE</scope>
    <source>
        <strain evidence="17">M17dextr</strain>
    </source>
</reference>
<evidence type="ECO:0000256" key="6">
    <source>
        <dbReference type="ARBA" id="ARBA00022723"/>
    </source>
</evidence>
<dbReference type="CDD" id="cd00114">
    <property type="entry name" value="LIGANc"/>
    <property type="match status" value="1"/>
</dbReference>
<dbReference type="Pfam" id="PF03119">
    <property type="entry name" value="DNA_ligase_ZBD"/>
    <property type="match status" value="1"/>
</dbReference>
<dbReference type="InterPro" id="IPR041663">
    <property type="entry name" value="DisA/LigA_HHH"/>
</dbReference>
<dbReference type="InterPro" id="IPR013839">
    <property type="entry name" value="DNAligase_adenylation"/>
</dbReference>
<keyword evidence="18" id="KW-1185">Reference proteome</keyword>
<dbReference type="InterPro" id="IPR001357">
    <property type="entry name" value="BRCT_dom"/>
</dbReference>
<dbReference type="SUPFAM" id="SSF47781">
    <property type="entry name" value="RuvA domain 2-like"/>
    <property type="match status" value="1"/>
</dbReference>
<dbReference type="RefSeq" id="WP_349243720.1">
    <property type="nucleotide sequence ID" value="NZ_JASCXX010000004.1"/>
</dbReference>
<dbReference type="Proteomes" id="UP001431776">
    <property type="component" value="Unassembled WGS sequence"/>
</dbReference>
<feature type="binding site" evidence="14">
    <location>
        <position position="413"/>
    </location>
    <ligand>
        <name>Zn(2+)</name>
        <dbReference type="ChEBI" id="CHEBI:29105"/>
    </ligand>
</feature>
<protein>
    <recommendedName>
        <fullName evidence="3 14">DNA ligase</fullName>
        <ecNumber evidence="2 14">6.5.1.2</ecNumber>
    </recommendedName>
    <alternativeName>
        <fullName evidence="14">Polydeoxyribonucleotide synthase [NAD(+)]</fullName>
    </alternativeName>
</protein>
<comment type="similarity">
    <text evidence="13 14">Belongs to the NAD-dependent DNA ligase family. LigA subfamily.</text>
</comment>
<dbReference type="PROSITE" id="PS50172">
    <property type="entry name" value="BRCT"/>
    <property type="match status" value="1"/>
</dbReference>
<dbReference type="Pfam" id="PF14520">
    <property type="entry name" value="HHH_5"/>
    <property type="match status" value="1"/>
</dbReference>
<dbReference type="InterPro" id="IPR012340">
    <property type="entry name" value="NA-bd_OB-fold"/>
</dbReference>
<evidence type="ECO:0000256" key="8">
    <source>
        <dbReference type="ARBA" id="ARBA00022833"/>
    </source>
</evidence>
<dbReference type="InterPro" id="IPR018239">
    <property type="entry name" value="DNA_ligase_AS"/>
</dbReference>
<evidence type="ECO:0000256" key="13">
    <source>
        <dbReference type="ARBA" id="ARBA00060881"/>
    </source>
</evidence>
<dbReference type="Gene3D" id="2.40.50.140">
    <property type="entry name" value="Nucleic acid-binding proteins"/>
    <property type="match status" value="1"/>
</dbReference>
<dbReference type="NCBIfam" id="TIGR00575">
    <property type="entry name" value="dnlj"/>
    <property type="match status" value="1"/>
</dbReference>
<feature type="binding site" evidence="14">
    <location>
        <begin position="84"/>
        <end position="85"/>
    </location>
    <ligand>
        <name>NAD(+)</name>
        <dbReference type="ChEBI" id="CHEBI:57540"/>
    </ligand>
</feature>
<dbReference type="AlphaFoldDB" id="A0AAW6TRK1"/>
<dbReference type="InterPro" id="IPR001679">
    <property type="entry name" value="DNA_ligase"/>
</dbReference>
<keyword evidence="6 14" id="KW-0479">Metal-binding</keyword>